<name>A0A8H7CJP3_9AGAR</name>
<accession>A0A8H7CJP3</accession>
<evidence type="ECO:0000313" key="3">
    <source>
        <dbReference type="EMBL" id="KAF7337843.1"/>
    </source>
</evidence>
<keyword evidence="2" id="KW-1133">Transmembrane helix</keyword>
<dbReference type="AlphaFoldDB" id="A0A8H7CJP3"/>
<evidence type="ECO:0000256" key="1">
    <source>
        <dbReference type="SAM" id="MobiDB-lite"/>
    </source>
</evidence>
<feature type="transmembrane region" description="Helical" evidence="2">
    <location>
        <begin position="20"/>
        <end position="44"/>
    </location>
</feature>
<dbReference type="EMBL" id="JACAZI010000021">
    <property type="protein sequence ID" value="KAF7337843.1"/>
    <property type="molecule type" value="Genomic_DNA"/>
</dbReference>
<keyword evidence="2" id="KW-0812">Transmembrane</keyword>
<evidence type="ECO:0000256" key="2">
    <source>
        <dbReference type="SAM" id="Phobius"/>
    </source>
</evidence>
<keyword evidence="2" id="KW-0472">Membrane</keyword>
<feature type="region of interest" description="Disordered" evidence="1">
    <location>
        <begin position="58"/>
        <end position="92"/>
    </location>
</feature>
<reference evidence="3" key="1">
    <citation type="submission" date="2020-05" db="EMBL/GenBank/DDBJ databases">
        <title>Mycena genomes resolve the evolution of fungal bioluminescence.</title>
        <authorList>
            <person name="Tsai I.J."/>
        </authorList>
    </citation>
    <scope>NUCLEOTIDE SEQUENCE</scope>
    <source>
        <strain evidence="3">CCC161011</strain>
    </source>
</reference>
<feature type="compositionally biased region" description="Pro residues" evidence="1">
    <location>
        <begin position="83"/>
        <end position="92"/>
    </location>
</feature>
<sequence length="92" mass="10340">MELTLRANYSGSNEGHLSSSWEIAVVVSLLALLALIIGTVIWHARRTRRRRWRAQMIDAEASAETRQKTPPPLDFSRDTTLSKPPPVLTTTK</sequence>
<protein>
    <submittedName>
        <fullName evidence="3">Uncharacterized protein</fullName>
    </submittedName>
</protein>
<gene>
    <name evidence="3" type="ORF">MVEN_02007200</name>
</gene>
<dbReference type="Proteomes" id="UP000620124">
    <property type="component" value="Unassembled WGS sequence"/>
</dbReference>
<keyword evidence="4" id="KW-1185">Reference proteome</keyword>
<evidence type="ECO:0000313" key="4">
    <source>
        <dbReference type="Proteomes" id="UP000620124"/>
    </source>
</evidence>
<comment type="caution">
    <text evidence="3">The sequence shown here is derived from an EMBL/GenBank/DDBJ whole genome shotgun (WGS) entry which is preliminary data.</text>
</comment>
<dbReference type="OrthoDB" id="10583091at2759"/>
<organism evidence="3 4">
    <name type="scientific">Mycena venus</name>
    <dbReference type="NCBI Taxonomy" id="2733690"/>
    <lineage>
        <taxon>Eukaryota</taxon>
        <taxon>Fungi</taxon>
        <taxon>Dikarya</taxon>
        <taxon>Basidiomycota</taxon>
        <taxon>Agaricomycotina</taxon>
        <taxon>Agaricomycetes</taxon>
        <taxon>Agaricomycetidae</taxon>
        <taxon>Agaricales</taxon>
        <taxon>Marasmiineae</taxon>
        <taxon>Mycenaceae</taxon>
        <taxon>Mycena</taxon>
    </lineage>
</organism>
<proteinExistence type="predicted"/>